<dbReference type="AlphaFoldDB" id="A0A837G6B1"/>
<organism evidence="1">
    <name type="scientific">Vibrio coralliilyticus</name>
    <dbReference type="NCBI Taxonomy" id="190893"/>
    <lineage>
        <taxon>Bacteria</taxon>
        <taxon>Pseudomonadati</taxon>
        <taxon>Pseudomonadota</taxon>
        <taxon>Gammaproteobacteria</taxon>
        <taxon>Vibrionales</taxon>
        <taxon>Vibrionaceae</taxon>
        <taxon>Vibrio</taxon>
    </lineage>
</organism>
<protein>
    <submittedName>
        <fullName evidence="1">Glyoxalase</fullName>
    </submittedName>
</protein>
<dbReference type="InterPro" id="IPR004360">
    <property type="entry name" value="Glyas_Fos-R_dOase_dom"/>
</dbReference>
<gene>
    <name evidence="1" type="ORF">TW71_11925</name>
</gene>
<accession>A0A837G6B1</accession>
<dbReference type="Pfam" id="PF00903">
    <property type="entry name" value="Glyoxalase"/>
    <property type="match status" value="1"/>
</dbReference>
<dbReference type="PANTHER" id="PTHR36113:SF1">
    <property type="entry name" value="GLYOXALASE_BLEOMYCIN RESISTANCE PROTEIN_DIOXYGENASE"/>
    <property type="match status" value="1"/>
</dbReference>
<dbReference type="EMBL" id="JXXR01000012">
    <property type="protein sequence ID" value="KJY72870.1"/>
    <property type="molecule type" value="Genomic_DNA"/>
</dbReference>
<dbReference type="PROSITE" id="PS51819">
    <property type="entry name" value="VOC"/>
    <property type="match status" value="1"/>
</dbReference>
<dbReference type="PANTHER" id="PTHR36113">
    <property type="entry name" value="LYASE, PUTATIVE-RELATED-RELATED"/>
    <property type="match status" value="1"/>
</dbReference>
<sequence length="129" mass="14876">MKIEHVALWTKQLELLKDFYIKYFNATPNQKYHNSEKSFSSYFLSFSSGCRLELMQMDSIPESKDDLYDQFTGFIHIAISLGSKQAVDQLTQRLVADGYEILSSPRTTGDGYYESCFFDPDGNRIELTV</sequence>
<dbReference type="RefSeq" id="WP_045986039.1">
    <property type="nucleotide sequence ID" value="NZ_CP063052.1"/>
</dbReference>
<dbReference type="InterPro" id="IPR029068">
    <property type="entry name" value="Glyas_Bleomycin-R_OHBP_Dase"/>
</dbReference>
<comment type="caution">
    <text evidence="1">The sequence shown here is derived from an EMBL/GenBank/DDBJ whole genome shotgun (WGS) entry which is preliminary data.</text>
</comment>
<reference evidence="1" key="1">
    <citation type="journal article" date="2015" name="BMC Genomics">
        <title>Genome mining reveals unlocked bioactive potential of marine Gram-negative bacteria.</title>
        <authorList>
            <person name="Machado H."/>
            <person name="Sonnenschein E.C."/>
            <person name="Melchiorsen J."/>
            <person name="Gram L."/>
        </authorList>
    </citation>
    <scope>NUCLEOTIDE SEQUENCE</scope>
    <source>
        <strain evidence="1">S2052</strain>
    </source>
</reference>
<evidence type="ECO:0000313" key="1">
    <source>
        <dbReference type="EMBL" id="KJY72870.1"/>
    </source>
</evidence>
<dbReference type="InterPro" id="IPR037523">
    <property type="entry name" value="VOC_core"/>
</dbReference>
<dbReference type="InterPro" id="IPR051332">
    <property type="entry name" value="Fosfomycin_Res_Enzymes"/>
</dbReference>
<dbReference type="Gene3D" id="3.10.180.10">
    <property type="entry name" value="2,3-Dihydroxybiphenyl 1,2-Dioxygenase, domain 1"/>
    <property type="match status" value="1"/>
</dbReference>
<dbReference type="SUPFAM" id="SSF54593">
    <property type="entry name" value="Glyoxalase/Bleomycin resistance protein/Dihydroxybiphenyl dioxygenase"/>
    <property type="match status" value="1"/>
</dbReference>
<proteinExistence type="predicted"/>
<name>A0A837G6B1_9VIBR</name>